<sequence>MTGRSALRRNRKSHWDTSTKRTKCIDPALISMTSRGKNPLVIIRRSEKCALPQTHYFNNSPGLYPTIENSLSASGSSPYKQQKLTSRVDRFDPAWLAEGKYSPWLYKTDLC</sequence>
<accession>A0ABV0R8X5</accession>
<proteinExistence type="predicted"/>
<protein>
    <submittedName>
        <fullName evidence="1">Uncharacterized protein</fullName>
    </submittedName>
</protein>
<reference evidence="1 2" key="1">
    <citation type="submission" date="2021-06" db="EMBL/GenBank/DDBJ databases">
        <authorList>
            <person name="Palmer J.M."/>
        </authorList>
    </citation>
    <scope>NUCLEOTIDE SEQUENCE [LARGE SCALE GENOMIC DNA]</scope>
    <source>
        <strain evidence="1 2">XC_2019</strain>
        <tissue evidence="1">Muscle</tissue>
    </source>
</reference>
<organism evidence="1 2">
    <name type="scientific">Xenoophorus captivus</name>
    <dbReference type="NCBI Taxonomy" id="1517983"/>
    <lineage>
        <taxon>Eukaryota</taxon>
        <taxon>Metazoa</taxon>
        <taxon>Chordata</taxon>
        <taxon>Craniata</taxon>
        <taxon>Vertebrata</taxon>
        <taxon>Euteleostomi</taxon>
        <taxon>Actinopterygii</taxon>
        <taxon>Neopterygii</taxon>
        <taxon>Teleostei</taxon>
        <taxon>Neoteleostei</taxon>
        <taxon>Acanthomorphata</taxon>
        <taxon>Ovalentaria</taxon>
        <taxon>Atherinomorphae</taxon>
        <taxon>Cyprinodontiformes</taxon>
        <taxon>Goodeidae</taxon>
        <taxon>Xenoophorus</taxon>
    </lineage>
</organism>
<comment type="caution">
    <text evidence="1">The sequence shown here is derived from an EMBL/GenBank/DDBJ whole genome shotgun (WGS) entry which is preliminary data.</text>
</comment>
<dbReference type="EMBL" id="JAHRIN010036408">
    <property type="protein sequence ID" value="MEQ2204449.1"/>
    <property type="molecule type" value="Genomic_DNA"/>
</dbReference>
<keyword evidence="2" id="KW-1185">Reference proteome</keyword>
<gene>
    <name evidence="1" type="ORF">XENOCAPTIV_013423</name>
</gene>
<dbReference type="Proteomes" id="UP001434883">
    <property type="component" value="Unassembled WGS sequence"/>
</dbReference>
<evidence type="ECO:0000313" key="1">
    <source>
        <dbReference type="EMBL" id="MEQ2204449.1"/>
    </source>
</evidence>
<evidence type="ECO:0000313" key="2">
    <source>
        <dbReference type="Proteomes" id="UP001434883"/>
    </source>
</evidence>
<name>A0ABV0R8X5_9TELE</name>